<name>A0A811P4K9_9POAL</name>
<dbReference type="AlphaFoldDB" id="A0A811P4K9"/>
<gene>
    <name evidence="2" type="ORF">NCGR_LOCUS22794</name>
</gene>
<sequence>MAAKAEASAKQYQGIELLLQQLLDKVSGLESWLSSVDSSLGMLLQNATETAGRVQQLEARPPPPPPPPPSLPPLPRPHQPSPGFPTLDLNTATPGGSHSSTRPPPQTLQELPESLLGPHPRQPVIGIPLDPHSSSMMDAVATQFHLLAPRHGPMPKVDFPKFSGDNPRL</sequence>
<protein>
    <submittedName>
        <fullName evidence="2">Uncharacterized protein</fullName>
    </submittedName>
</protein>
<dbReference type="EMBL" id="CAJGYO010000005">
    <property type="protein sequence ID" value="CAD6233421.1"/>
    <property type="molecule type" value="Genomic_DNA"/>
</dbReference>
<feature type="compositionally biased region" description="Polar residues" evidence="1">
    <location>
        <begin position="88"/>
        <end position="101"/>
    </location>
</feature>
<evidence type="ECO:0000313" key="3">
    <source>
        <dbReference type="Proteomes" id="UP000604825"/>
    </source>
</evidence>
<evidence type="ECO:0000256" key="1">
    <source>
        <dbReference type="SAM" id="MobiDB-lite"/>
    </source>
</evidence>
<evidence type="ECO:0000313" key="2">
    <source>
        <dbReference type="EMBL" id="CAD6233421.1"/>
    </source>
</evidence>
<keyword evidence="3" id="KW-1185">Reference proteome</keyword>
<comment type="caution">
    <text evidence="2">The sequence shown here is derived from an EMBL/GenBank/DDBJ whole genome shotgun (WGS) entry which is preliminary data.</text>
</comment>
<proteinExistence type="predicted"/>
<dbReference type="OrthoDB" id="718592at2759"/>
<dbReference type="Proteomes" id="UP000604825">
    <property type="component" value="Unassembled WGS sequence"/>
</dbReference>
<feature type="region of interest" description="Disordered" evidence="1">
    <location>
        <begin position="150"/>
        <end position="169"/>
    </location>
</feature>
<reference evidence="2" key="1">
    <citation type="submission" date="2020-10" db="EMBL/GenBank/DDBJ databases">
        <authorList>
            <person name="Han B."/>
            <person name="Lu T."/>
            <person name="Zhao Q."/>
            <person name="Huang X."/>
            <person name="Zhao Y."/>
        </authorList>
    </citation>
    <scope>NUCLEOTIDE SEQUENCE</scope>
</reference>
<accession>A0A811P4K9</accession>
<feature type="compositionally biased region" description="Pro residues" evidence="1">
    <location>
        <begin position="60"/>
        <end position="83"/>
    </location>
</feature>
<feature type="region of interest" description="Disordered" evidence="1">
    <location>
        <begin position="47"/>
        <end position="120"/>
    </location>
</feature>
<organism evidence="2 3">
    <name type="scientific">Miscanthus lutarioriparius</name>
    <dbReference type="NCBI Taxonomy" id="422564"/>
    <lineage>
        <taxon>Eukaryota</taxon>
        <taxon>Viridiplantae</taxon>
        <taxon>Streptophyta</taxon>
        <taxon>Embryophyta</taxon>
        <taxon>Tracheophyta</taxon>
        <taxon>Spermatophyta</taxon>
        <taxon>Magnoliopsida</taxon>
        <taxon>Liliopsida</taxon>
        <taxon>Poales</taxon>
        <taxon>Poaceae</taxon>
        <taxon>PACMAD clade</taxon>
        <taxon>Panicoideae</taxon>
        <taxon>Andropogonodae</taxon>
        <taxon>Andropogoneae</taxon>
        <taxon>Saccharinae</taxon>
        <taxon>Miscanthus</taxon>
    </lineage>
</organism>